<dbReference type="VEuPathDB" id="FungiDB:CJI96_0004528"/>
<evidence type="ECO:0000256" key="2">
    <source>
        <dbReference type="ARBA" id="ARBA00022723"/>
    </source>
</evidence>
<dbReference type="InterPro" id="IPR001841">
    <property type="entry name" value="Znf_RING"/>
</dbReference>
<evidence type="ECO:0000256" key="4">
    <source>
        <dbReference type="ARBA" id="ARBA00022786"/>
    </source>
</evidence>
<dbReference type="PROSITE" id="PS50089">
    <property type="entry name" value="ZF_RING_2"/>
    <property type="match status" value="1"/>
</dbReference>
<evidence type="ECO:0000313" key="9">
    <source>
        <dbReference type="Proteomes" id="UP000037122"/>
    </source>
</evidence>
<dbReference type="AlphaFoldDB" id="A0A0L0NQG6"/>
<keyword evidence="5" id="KW-0862">Zinc</keyword>
<dbReference type="GO" id="GO:0016567">
    <property type="term" value="P:protein ubiquitination"/>
    <property type="evidence" value="ECO:0007669"/>
    <property type="project" value="UniProtKB-UniPathway"/>
</dbReference>
<dbReference type="GO" id="GO:0006511">
    <property type="term" value="P:ubiquitin-dependent protein catabolic process"/>
    <property type="evidence" value="ECO:0007669"/>
    <property type="project" value="TreeGrafter"/>
</dbReference>
<evidence type="ECO:0000256" key="5">
    <source>
        <dbReference type="ARBA" id="ARBA00022833"/>
    </source>
</evidence>
<dbReference type="VEuPathDB" id="FungiDB:CJJ07_001411"/>
<sequence>MYTAYFEADENGNLHSASGINVPGWLRDMIERAYASSGLRMNKRVASSEAIESLEEVPPELLKELTCPICYEKYEVDQNKKQKVDTKVEKKQSEETSLDKARAKFLGNEAQVFVEPELSRLKFKDQSLFMPVDAGCANPLRFPQYKITSREEVTNEDMFPSLNDLNQSKKKDKEETRHVAMKMPNCHHVFGKLCIIEWLKGNVSCPLCRKEVESVRDNDPIAKKMETLSRNCNFIFAADKDVVLKHLVRRLTNVFEPLKKPYNPAVTPLTDTTVPQHWARPSLPEGYAPDVTENPDPLLVMARKFPLSSFQSAPRRSFFARQ</sequence>
<dbReference type="Pfam" id="PF12678">
    <property type="entry name" value="zf-rbx1"/>
    <property type="match status" value="1"/>
</dbReference>
<dbReference type="UniPathway" id="UPA00143"/>
<dbReference type="Gene3D" id="3.30.40.10">
    <property type="entry name" value="Zinc/RING finger domain, C3HC4 (zinc finger)"/>
    <property type="match status" value="1"/>
</dbReference>
<comment type="caution">
    <text evidence="8">The sequence shown here is derived from an EMBL/GenBank/DDBJ whole genome shotgun (WGS) entry which is preliminary data.</text>
</comment>
<comment type="pathway">
    <text evidence="1">Protein modification; protein ubiquitination.</text>
</comment>
<dbReference type="PANTHER" id="PTHR22765">
    <property type="entry name" value="RING FINGER AND PROTEASE ASSOCIATED DOMAIN-CONTAINING"/>
    <property type="match status" value="1"/>
</dbReference>
<reference evidence="9" key="1">
    <citation type="journal article" date="2015" name="BMC Genomics">
        <title>Draft genome of a commonly misdiagnosed multidrug resistant pathogen Candida auris.</title>
        <authorList>
            <person name="Chatterjee S."/>
            <person name="Alampalli S.V."/>
            <person name="Nageshan R.K."/>
            <person name="Chettiar S.T."/>
            <person name="Joshi S."/>
            <person name="Tatu U.S."/>
        </authorList>
    </citation>
    <scope>NUCLEOTIDE SEQUENCE [LARGE SCALE GENOMIC DNA]</scope>
    <source>
        <strain evidence="9">6684</strain>
    </source>
</reference>
<dbReference type="PANTHER" id="PTHR22765:SF416">
    <property type="entry name" value="E3 UBIQUITIN-PROTEIN LIGASE GODZILLA"/>
    <property type="match status" value="1"/>
</dbReference>
<dbReference type="VEuPathDB" id="FungiDB:B9J08_004622"/>
<evidence type="ECO:0000313" key="8">
    <source>
        <dbReference type="EMBL" id="KND96303.1"/>
    </source>
</evidence>
<keyword evidence="4" id="KW-0833">Ubl conjugation pathway</keyword>
<dbReference type="VEuPathDB" id="FungiDB:CJI97_004830"/>
<dbReference type="GO" id="GO:0005737">
    <property type="term" value="C:cytoplasm"/>
    <property type="evidence" value="ECO:0007669"/>
    <property type="project" value="TreeGrafter"/>
</dbReference>
<name>A0A0L0NQG6_CANAR</name>
<feature type="domain" description="RING-type" evidence="7">
    <location>
        <begin position="186"/>
        <end position="209"/>
    </location>
</feature>
<dbReference type="InterPro" id="IPR024766">
    <property type="entry name" value="Znf_RING_H2"/>
</dbReference>
<protein>
    <recommendedName>
        <fullName evidence="7">RING-type domain-containing protein</fullName>
    </recommendedName>
</protein>
<evidence type="ECO:0000256" key="3">
    <source>
        <dbReference type="ARBA" id="ARBA00022771"/>
    </source>
</evidence>
<evidence type="ECO:0000256" key="1">
    <source>
        <dbReference type="ARBA" id="ARBA00004906"/>
    </source>
</evidence>
<dbReference type="GO" id="GO:0061630">
    <property type="term" value="F:ubiquitin protein ligase activity"/>
    <property type="evidence" value="ECO:0007669"/>
    <property type="project" value="TreeGrafter"/>
</dbReference>
<keyword evidence="2" id="KW-0479">Metal-binding</keyword>
<organism evidence="8 9">
    <name type="scientific">Candidozyma auris</name>
    <name type="common">Yeast</name>
    <name type="synonym">Candida auris</name>
    <dbReference type="NCBI Taxonomy" id="498019"/>
    <lineage>
        <taxon>Eukaryota</taxon>
        <taxon>Fungi</taxon>
        <taxon>Dikarya</taxon>
        <taxon>Ascomycota</taxon>
        <taxon>Saccharomycotina</taxon>
        <taxon>Pichiomycetes</taxon>
        <taxon>Metschnikowiaceae</taxon>
        <taxon>Candidozyma</taxon>
    </lineage>
</organism>
<dbReference type="VEuPathDB" id="FungiDB:CJJ09_004635"/>
<keyword evidence="3 6" id="KW-0863">Zinc-finger</keyword>
<evidence type="ECO:0000259" key="7">
    <source>
        <dbReference type="PROSITE" id="PS50089"/>
    </source>
</evidence>
<dbReference type="EMBL" id="LGST01000057">
    <property type="protein sequence ID" value="KND96303.1"/>
    <property type="molecule type" value="Genomic_DNA"/>
</dbReference>
<evidence type="ECO:0000256" key="6">
    <source>
        <dbReference type="PROSITE-ProRule" id="PRU00175"/>
    </source>
</evidence>
<dbReference type="SUPFAM" id="SSF57850">
    <property type="entry name" value="RING/U-box"/>
    <property type="match status" value="1"/>
</dbReference>
<dbReference type="InterPro" id="IPR051826">
    <property type="entry name" value="E3_ubiquitin-ligase_domain"/>
</dbReference>
<dbReference type="InterPro" id="IPR013083">
    <property type="entry name" value="Znf_RING/FYVE/PHD"/>
</dbReference>
<accession>A0A0L0NQG6</accession>
<dbReference type="GO" id="GO:0008270">
    <property type="term" value="F:zinc ion binding"/>
    <property type="evidence" value="ECO:0007669"/>
    <property type="project" value="UniProtKB-KW"/>
</dbReference>
<gene>
    <name evidence="8" type="ORF">QG37_07432</name>
</gene>
<proteinExistence type="predicted"/>
<dbReference type="Proteomes" id="UP000037122">
    <property type="component" value="Unassembled WGS sequence"/>
</dbReference>
<dbReference type="VEuPathDB" id="FungiDB:QG37_07432"/>